<feature type="transmembrane region" description="Helical" evidence="7">
    <location>
        <begin position="141"/>
        <end position="162"/>
    </location>
</feature>
<sequence length="314" mass="35078">AKNGTGLHIETIDRDPAVVYHDFFLGLWIGELFYTFALTPAKLAFLAFYWRIFRVSSITLPIKITGVVIICWAIVRIIVTICHCIPVQGYWDRSIAAACGVDDQKFFVGSVMPHLLMDFVILSLPIPYIKGLKISLYQKFCVFAMFLFGGFLCFASIIQIVVCFRLDATSKDVTWNFAPIAIWASVEVNLAVMAVCLPSLRPIYRLAFTGSLKSIQSSQQSTHNTGTWNRTSKFQVLSMLKPNYSESTNQLAGTEREGSKSFGEDFVDAPGQRSNTTCGVDNMSHDGMHRSKDVITVKDEVNIRVSTTDRPTDV</sequence>
<gene>
    <name evidence="9" type="ORF">GP486_007263</name>
</gene>
<feature type="transmembrane region" description="Helical" evidence="7">
    <location>
        <begin position="64"/>
        <end position="91"/>
    </location>
</feature>
<accession>A0A9P8L6Y9</accession>
<dbReference type="GO" id="GO:0016020">
    <property type="term" value="C:membrane"/>
    <property type="evidence" value="ECO:0007669"/>
    <property type="project" value="UniProtKB-SubCell"/>
</dbReference>
<comment type="caution">
    <text evidence="9">The sequence shown here is derived from an EMBL/GenBank/DDBJ whole genome shotgun (WGS) entry which is preliminary data.</text>
</comment>
<feature type="transmembrane region" description="Helical" evidence="7">
    <location>
        <begin position="111"/>
        <end position="129"/>
    </location>
</feature>
<keyword evidence="4 7" id="KW-0472">Membrane</keyword>
<feature type="region of interest" description="Disordered" evidence="6">
    <location>
        <begin position="248"/>
        <end position="287"/>
    </location>
</feature>
<evidence type="ECO:0000256" key="5">
    <source>
        <dbReference type="ARBA" id="ARBA00038359"/>
    </source>
</evidence>
<dbReference type="InterPro" id="IPR052337">
    <property type="entry name" value="SAT4-like"/>
</dbReference>
<dbReference type="AlphaFoldDB" id="A0A9P8L6Y9"/>
<evidence type="ECO:0000256" key="3">
    <source>
        <dbReference type="ARBA" id="ARBA00022989"/>
    </source>
</evidence>
<evidence type="ECO:0000256" key="2">
    <source>
        <dbReference type="ARBA" id="ARBA00022692"/>
    </source>
</evidence>
<comment type="subcellular location">
    <subcellularLocation>
        <location evidence="1">Membrane</location>
        <topology evidence="1">Multi-pass membrane protein</topology>
    </subcellularLocation>
</comment>
<dbReference type="Pfam" id="PF20684">
    <property type="entry name" value="Fung_rhodopsin"/>
    <property type="match status" value="1"/>
</dbReference>
<feature type="domain" description="Rhodopsin" evidence="8">
    <location>
        <begin position="2"/>
        <end position="205"/>
    </location>
</feature>
<evidence type="ECO:0000313" key="9">
    <source>
        <dbReference type="EMBL" id="KAH0551520.1"/>
    </source>
</evidence>
<evidence type="ECO:0000256" key="6">
    <source>
        <dbReference type="SAM" id="MobiDB-lite"/>
    </source>
</evidence>
<reference evidence="9" key="1">
    <citation type="submission" date="2021-03" db="EMBL/GenBank/DDBJ databases">
        <title>Comparative genomics and phylogenomic investigation of the class Geoglossomycetes provide insights into ecological specialization and systematics.</title>
        <authorList>
            <person name="Melie T."/>
            <person name="Pirro S."/>
            <person name="Miller A.N."/>
            <person name="Quandt A."/>
        </authorList>
    </citation>
    <scope>NUCLEOTIDE SEQUENCE</scope>
    <source>
        <strain evidence="9">CAQ_001_2017</strain>
    </source>
</reference>
<evidence type="ECO:0000259" key="8">
    <source>
        <dbReference type="Pfam" id="PF20684"/>
    </source>
</evidence>
<protein>
    <recommendedName>
        <fullName evidence="8">Rhodopsin domain-containing protein</fullName>
    </recommendedName>
</protein>
<feature type="transmembrane region" description="Helical" evidence="7">
    <location>
        <begin position="174"/>
        <end position="197"/>
    </location>
</feature>
<keyword evidence="10" id="KW-1185">Reference proteome</keyword>
<keyword evidence="3 7" id="KW-1133">Transmembrane helix</keyword>
<evidence type="ECO:0000256" key="4">
    <source>
        <dbReference type="ARBA" id="ARBA00023136"/>
    </source>
</evidence>
<feature type="transmembrane region" description="Helical" evidence="7">
    <location>
        <begin position="32"/>
        <end position="52"/>
    </location>
</feature>
<dbReference type="PANTHER" id="PTHR33048:SF47">
    <property type="entry name" value="INTEGRAL MEMBRANE PROTEIN-RELATED"/>
    <property type="match status" value="1"/>
</dbReference>
<dbReference type="Proteomes" id="UP000750711">
    <property type="component" value="Unassembled WGS sequence"/>
</dbReference>
<evidence type="ECO:0000256" key="7">
    <source>
        <dbReference type="SAM" id="Phobius"/>
    </source>
</evidence>
<feature type="compositionally biased region" description="Basic and acidic residues" evidence="6">
    <location>
        <begin position="254"/>
        <end position="263"/>
    </location>
</feature>
<evidence type="ECO:0000256" key="1">
    <source>
        <dbReference type="ARBA" id="ARBA00004141"/>
    </source>
</evidence>
<feature type="non-terminal residue" evidence="9">
    <location>
        <position position="314"/>
    </location>
</feature>
<name>A0A9P8L6Y9_9PEZI</name>
<comment type="similarity">
    <text evidence="5">Belongs to the SAT4 family.</text>
</comment>
<keyword evidence="2 7" id="KW-0812">Transmembrane</keyword>
<proteinExistence type="inferred from homology"/>
<dbReference type="PANTHER" id="PTHR33048">
    <property type="entry name" value="PTH11-LIKE INTEGRAL MEMBRANE PROTEIN (AFU_ORTHOLOGUE AFUA_5G11245)"/>
    <property type="match status" value="1"/>
</dbReference>
<dbReference type="EMBL" id="JAGHQM010001961">
    <property type="protein sequence ID" value="KAH0551520.1"/>
    <property type="molecule type" value="Genomic_DNA"/>
</dbReference>
<evidence type="ECO:0000313" key="10">
    <source>
        <dbReference type="Proteomes" id="UP000750711"/>
    </source>
</evidence>
<organism evidence="9 10">
    <name type="scientific">Trichoglossum hirsutum</name>
    <dbReference type="NCBI Taxonomy" id="265104"/>
    <lineage>
        <taxon>Eukaryota</taxon>
        <taxon>Fungi</taxon>
        <taxon>Dikarya</taxon>
        <taxon>Ascomycota</taxon>
        <taxon>Pezizomycotina</taxon>
        <taxon>Geoglossomycetes</taxon>
        <taxon>Geoglossales</taxon>
        <taxon>Geoglossaceae</taxon>
        <taxon>Trichoglossum</taxon>
    </lineage>
</organism>
<dbReference type="InterPro" id="IPR049326">
    <property type="entry name" value="Rhodopsin_dom_fungi"/>
</dbReference>